<protein>
    <submittedName>
        <fullName evidence="3">Cytochrome P450 monooxygenase AKT7 )</fullName>
        <ecNumber evidence="3">1.-.-.-</ecNumber>
    </submittedName>
</protein>
<evidence type="ECO:0000256" key="1">
    <source>
        <dbReference type="SAM" id="MobiDB-lite"/>
    </source>
</evidence>
<feature type="region of interest" description="Disordered" evidence="1">
    <location>
        <begin position="15"/>
        <end position="81"/>
    </location>
</feature>
<keyword evidence="3" id="KW-0560">Oxidoreductase</keyword>
<keyword evidence="3" id="KW-0503">Monooxygenase</keyword>
<keyword evidence="2" id="KW-1133">Transmembrane helix</keyword>
<reference evidence="3" key="1">
    <citation type="submission" date="2019-10" db="EMBL/GenBank/DDBJ databases">
        <authorList>
            <person name="Nor Muhammad N."/>
        </authorList>
    </citation>
    <scope>NUCLEOTIDE SEQUENCE</scope>
</reference>
<sequence>MSSWTKVPTAVVPPVITPSTTTSTAPLLTTGPASVSSTTAILTTTSSSTVPTTTSTSTSSSTLVTPTVAPPTATSSTTPVVPTATVQPTTEVQVTVTQSQSHTSSATSLAASPTTSTAPTSTVSTGVLIGGILAVVIAVAGIVFAVVYFIRRNRKAGEDDFNPDEFRRQSVFLPGDDDASGFGRTWNRGGARPPTMIEQKLSHNPVSYTPPVPVHPYSYGAAYNQPSYSPGQVYNPTTPNSSNPFFSPYDHSPMPYHAQHDASYDRQGNVMSAHPSMASSTVVGSRRGSAGSNKPLPDVAVEGQYVDMSRSSVTPFQAAQYADISRHLNVTPPQGLPLTPVSEEHIPETPLPEKDIADTLELQGQHLSVEPVMHENAFPESPFADPTMAEQQQRLSQRESTDSVLQPPPPAFASSPRTRITSIPPMLPELTLQERSFSPVAMDFPAPPSTFGRPEPQISPLAAAPAAVPSTKEVSAAAKRPETVYDDEDAYGGI</sequence>
<feature type="region of interest" description="Disordered" evidence="1">
    <location>
        <begin position="379"/>
        <end position="421"/>
    </location>
</feature>
<keyword evidence="2" id="KW-0812">Transmembrane</keyword>
<evidence type="ECO:0000256" key="2">
    <source>
        <dbReference type="SAM" id="Phobius"/>
    </source>
</evidence>
<dbReference type="GO" id="GO:0004497">
    <property type="term" value="F:monooxygenase activity"/>
    <property type="evidence" value="ECO:0007669"/>
    <property type="project" value="UniProtKB-KW"/>
</dbReference>
<accession>A0A5K1JZK8</accession>
<name>A0A5K1JZK8_9APHY</name>
<feature type="region of interest" description="Disordered" evidence="1">
    <location>
        <begin position="96"/>
        <end position="121"/>
    </location>
</feature>
<organism evidence="3">
    <name type="scientific">Ganoderma boninense</name>
    <dbReference type="NCBI Taxonomy" id="34458"/>
    <lineage>
        <taxon>Eukaryota</taxon>
        <taxon>Fungi</taxon>
        <taxon>Dikarya</taxon>
        <taxon>Basidiomycota</taxon>
        <taxon>Agaricomycotina</taxon>
        <taxon>Agaricomycetes</taxon>
        <taxon>Polyporales</taxon>
        <taxon>Polyporaceae</taxon>
        <taxon>Ganoderma</taxon>
    </lineage>
</organism>
<dbReference type="EMBL" id="LR726927">
    <property type="protein sequence ID" value="VWO98408.1"/>
    <property type="molecule type" value="Genomic_DNA"/>
</dbReference>
<gene>
    <name evidence="3" type="primary">V5XZS6</name>
</gene>
<feature type="transmembrane region" description="Helical" evidence="2">
    <location>
        <begin position="127"/>
        <end position="150"/>
    </location>
</feature>
<dbReference type="AlphaFoldDB" id="A0A5K1JZK8"/>
<keyword evidence="2" id="KW-0472">Membrane</keyword>
<proteinExistence type="predicted"/>
<evidence type="ECO:0000313" key="3">
    <source>
        <dbReference type="EMBL" id="VWO98408.1"/>
    </source>
</evidence>
<dbReference type="EC" id="1.-.-.-" evidence="3"/>